<keyword evidence="3" id="KW-1185">Reference proteome</keyword>
<proteinExistence type="predicted"/>
<gene>
    <name evidence="2" type="ORF">SSOG_01458</name>
</gene>
<dbReference type="AlphaFoldDB" id="D9WN36"/>
<name>D9WN36_9ACTN</name>
<protein>
    <submittedName>
        <fullName evidence="2">Uncharacterized protein</fullName>
    </submittedName>
</protein>
<feature type="region of interest" description="Disordered" evidence="1">
    <location>
        <begin position="1"/>
        <end position="63"/>
    </location>
</feature>
<sequence length="63" mass="6591">MLHCPEDADDPEGGPGSRKRAKEVRDLKATWRPAGINTTGADIDATGEDEPAPGGVPPARRAI</sequence>
<organism evidence="2 3">
    <name type="scientific">Streptomyces himastatinicus ATCC 53653</name>
    <dbReference type="NCBI Taxonomy" id="457427"/>
    <lineage>
        <taxon>Bacteria</taxon>
        <taxon>Bacillati</taxon>
        <taxon>Actinomycetota</taxon>
        <taxon>Actinomycetes</taxon>
        <taxon>Kitasatosporales</taxon>
        <taxon>Streptomycetaceae</taxon>
        <taxon>Streptomyces</taxon>
        <taxon>Streptomyces violaceusniger group</taxon>
    </lineage>
</organism>
<accession>D9WN36</accession>
<dbReference type="HOGENOM" id="CLU_2883999_0_0_11"/>
<dbReference type="EMBL" id="GG657754">
    <property type="protein sequence ID" value="EFL21746.1"/>
    <property type="molecule type" value="Genomic_DNA"/>
</dbReference>
<evidence type="ECO:0000256" key="1">
    <source>
        <dbReference type="SAM" id="MobiDB-lite"/>
    </source>
</evidence>
<reference evidence="2 3" key="1">
    <citation type="submission" date="2009-02" db="EMBL/GenBank/DDBJ databases">
        <title>Annotation of Streptomyces hygroscopicus strain ATCC 53653.</title>
        <authorList>
            <consortium name="The Broad Institute Genome Sequencing Platform"/>
            <consortium name="Broad Institute Microbial Sequencing Center"/>
            <person name="Fischbach M."/>
            <person name="Godfrey P."/>
            <person name="Ward D."/>
            <person name="Young S."/>
            <person name="Zeng Q."/>
            <person name="Koehrsen M."/>
            <person name="Alvarado L."/>
            <person name="Berlin A.M."/>
            <person name="Bochicchio J."/>
            <person name="Borenstein D."/>
            <person name="Chapman S.B."/>
            <person name="Chen Z."/>
            <person name="Engels R."/>
            <person name="Freedman E."/>
            <person name="Gellesch M."/>
            <person name="Goldberg J."/>
            <person name="Griggs A."/>
            <person name="Gujja S."/>
            <person name="Heilman E.R."/>
            <person name="Heiman D.I."/>
            <person name="Hepburn T.A."/>
            <person name="Howarth C."/>
            <person name="Jen D."/>
            <person name="Larson L."/>
            <person name="Lewis B."/>
            <person name="Mehta T."/>
            <person name="Park D."/>
            <person name="Pearson M."/>
            <person name="Richards J."/>
            <person name="Roberts A."/>
            <person name="Saif S."/>
            <person name="Shea T.D."/>
            <person name="Shenoy N."/>
            <person name="Sisk P."/>
            <person name="Stolte C."/>
            <person name="Sykes S.N."/>
            <person name="Thomson T."/>
            <person name="Walk T."/>
            <person name="White J."/>
            <person name="Yandava C."/>
            <person name="Straight P."/>
            <person name="Clardy J."/>
            <person name="Hung D."/>
            <person name="Kolter R."/>
            <person name="Mekalanos J."/>
            <person name="Walker S."/>
            <person name="Walsh C.T."/>
            <person name="Wieland-Brown L.C."/>
            <person name="Haas B."/>
            <person name="Nusbaum C."/>
            <person name="Birren B."/>
        </authorList>
    </citation>
    <scope>NUCLEOTIDE SEQUENCE [LARGE SCALE GENOMIC DNA]</scope>
    <source>
        <strain evidence="2 3">ATCC 53653</strain>
    </source>
</reference>
<dbReference type="STRING" id="457427.SSOG_01458"/>
<evidence type="ECO:0000313" key="2">
    <source>
        <dbReference type="EMBL" id="EFL21746.1"/>
    </source>
</evidence>
<dbReference type="Proteomes" id="UP000003963">
    <property type="component" value="Unassembled WGS sequence"/>
</dbReference>
<evidence type="ECO:0000313" key="3">
    <source>
        <dbReference type="Proteomes" id="UP000003963"/>
    </source>
</evidence>